<proteinExistence type="predicted"/>
<organism evidence="1 2">
    <name type="scientific">Rhododendron molle</name>
    <name type="common">Chinese azalea</name>
    <name type="synonym">Azalea mollis</name>
    <dbReference type="NCBI Taxonomy" id="49168"/>
    <lineage>
        <taxon>Eukaryota</taxon>
        <taxon>Viridiplantae</taxon>
        <taxon>Streptophyta</taxon>
        <taxon>Embryophyta</taxon>
        <taxon>Tracheophyta</taxon>
        <taxon>Spermatophyta</taxon>
        <taxon>Magnoliopsida</taxon>
        <taxon>eudicotyledons</taxon>
        <taxon>Gunneridae</taxon>
        <taxon>Pentapetalae</taxon>
        <taxon>asterids</taxon>
        <taxon>Ericales</taxon>
        <taxon>Ericaceae</taxon>
        <taxon>Ericoideae</taxon>
        <taxon>Rhodoreae</taxon>
        <taxon>Rhododendron</taxon>
    </lineage>
</organism>
<gene>
    <name evidence="1" type="ORF">RHMOL_Rhmol05G0133500</name>
</gene>
<sequence length="107" mass="11954">MLDEDKRKVSFTAYTKSVSERVEEKFGGFACLSFLFVAPVWWFCFFMLQWLLSQGAAVTAILDVVAPRSSAHLPAGALHGKLAYKKENGTHYYSSPSSLPFGMTEHN</sequence>
<evidence type="ECO:0000313" key="1">
    <source>
        <dbReference type="EMBL" id="KAI8554910.1"/>
    </source>
</evidence>
<evidence type="ECO:0000313" key="2">
    <source>
        <dbReference type="Proteomes" id="UP001062846"/>
    </source>
</evidence>
<reference evidence="1" key="1">
    <citation type="submission" date="2022-02" db="EMBL/GenBank/DDBJ databases">
        <title>Plant Genome Project.</title>
        <authorList>
            <person name="Zhang R.-G."/>
        </authorList>
    </citation>
    <scope>NUCLEOTIDE SEQUENCE</scope>
    <source>
        <strain evidence="1">AT1</strain>
    </source>
</reference>
<name>A0ACC0NNU2_RHOML</name>
<dbReference type="Proteomes" id="UP001062846">
    <property type="component" value="Chromosome 5"/>
</dbReference>
<accession>A0ACC0NNU2</accession>
<keyword evidence="2" id="KW-1185">Reference proteome</keyword>
<comment type="caution">
    <text evidence="1">The sequence shown here is derived from an EMBL/GenBank/DDBJ whole genome shotgun (WGS) entry which is preliminary data.</text>
</comment>
<dbReference type="EMBL" id="CM046392">
    <property type="protein sequence ID" value="KAI8554910.1"/>
    <property type="molecule type" value="Genomic_DNA"/>
</dbReference>
<protein>
    <submittedName>
        <fullName evidence="1">Uncharacterized protein</fullName>
    </submittedName>
</protein>